<gene>
    <name evidence="2" type="ORF">ACFQBT_01740</name>
</gene>
<dbReference type="NCBIfam" id="TIGR03816">
    <property type="entry name" value="tadE_like_DECH"/>
    <property type="match status" value="1"/>
</dbReference>
<name>A0ABW2APF3_9MICO</name>
<feature type="transmembrane region" description="Helical" evidence="1">
    <location>
        <begin position="12"/>
        <end position="31"/>
    </location>
</feature>
<dbReference type="Proteomes" id="UP001596356">
    <property type="component" value="Unassembled WGS sequence"/>
</dbReference>
<dbReference type="InterPro" id="IPR021202">
    <property type="entry name" value="Rv3654c-like"/>
</dbReference>
<evidence type="ECO:0000256" key="1">
    <source>
        <dbReference type="SAM" id="Phobius"/>
    </source>
</evidence>
<comment type="caution">
    <text evidence="2">The sequence shown here is derived from an EMBL/GenBank/DDBJ whole genome shotgun (WGS) entry which is preliminary data.</text>
</comment>
<organism evidence="2 3">
    <name type="scientific">Branchiibius cervicis</name>
    <dbReference type="NCBI Taxonomy" id="908252"/>
    <lineage>
        <taxon>Bacteria</taxon>
        <taxon>Bacillati</taxon>
        <taxon>Actinomycetota</taxon>
        <taxon>Actinomycetes</taxon>
        <taxon>Micrococcales</taxon>
        <taxon>Dermacoccaceae</taxon>
        <taxon>Branchiibius</taxon>
    </lineage>
</organism>
<sequence>MTARDRGSATVLAIGVIAVVIVVLGGALTAARAVRAAARAAAAADMAALAGARVLQTAAEAPACAQAARTAARNGASLVSCTVHGQDLTIRVVVDTAIPGLGPATARARAGPAAGSAE</sequence>
<protein>
    <submittedName>
        <fullName evidence="2">Rv3654c family TadE-like protein</fullName>
    </submittedName>
</protein>
<dbReference type="EMBL" id="JBHSWJ010000002">
    <property type="protein sequence ID" value="MFC6712640.1"/>
    <property type="molecule type" value="Genomic_DNA"/>
</dbReference>
<keyword evidence="1" id="KW-0472">Membrane</keyword>
<accession>A0ABW2APF3</accession>
<evidence type="ECO:0000313" key="3">
    <source>
        <dbReference type="Proteomes" id="UP001596356"/>
    </source>
</evidence>
<keyword evidence="3" id="KW-1185">Reference proteome</keyword>
<evidence type="ECO:0000313" key="2">
    <source>
        <dbReference type="EMBL" id="MFC6712640.1"/>
    </source>
</evidence>
<keyword evidence="1" id="KW-0812">Transmembrane</keyword>
<reference evidence="3" key="1">
    <citation type="journal article" date="2019" name="Int. J. Syst. Evol. Microbiol.">
        <title>The Global Catalogue of Microorganisms (GCM) 10K type strain sequencing project: providing services to taxonomists for standard genome sequencing and annotation.</title>
        <authorList>
            <consortium name="The Broad Institute Genomics Platform"/>
            <consortium name="The Broad Institute Genome Sequencing Center for Infectious Disease"/>
            <person name="Wu L."/>
            <person name="Ma J."/>
        </authorList>
    </citation>
    <scope>NUCLEOTIDE SEQUENCE [LARGE SCALE GENOMIC DNA]</scope>
    <source>
        <strain evidence="3">NBRC 106593</strain>
    </source>
</reference>
<proteinExistence type="predicted"/>
<keyword evidence="1" id="KW-1133">Transmembrane helix</keyword>
<dbReference type="RefSeq" id="WP_377820111.1">
    <property type="nucleotide sequence ID" value="NZ_JBHSWJ010000002.1"/>
</dbReference>